<comment type="caution">
    <text evidence="1">The sequence shown here is derived from an EMBL/GenBank/DDBJ whole genome shotgun (WGS) entry which is preliminary data.</text>
</comment>
<sequence>MRMSDEEYFRSCVARERRLAQLLGHEVEEYADSAGTLWEGRTPMPKWTRDWAACGALIAEYELSIAFTHAPGEAHSSAVSVGPVIVRLAEHPDAEHALRFAVVKAVVHLLEHGACHRMPLRRQHLPDPEPPHC</sequence>
<evidence type="ECO:0000313" key="1">
    <source>
        <dbReference type="EMBL" id="GIZ51773.1"/>
    </source>
</evidence>
<gene>
    <name evidence="1" type="ORF">NCCP691_17870</name>
</gene>
<protein>
    <submittedName>
        <fullName evidence="1">Uncharacterized protein</fullName>
    </submittedName>
</protein>
<dbReference type="EMBL" id="BPMK01000007">
    <property type="protein sequence ID" value="GIZ51773.1"/>
    <property type="molecule type" value="Genomic_DNA"/>
</dbReference>
<name>A0ABQ4Q3K6_9BURK</name>
<proteinExistence type="predicted"/>
<keyword evidence="2" id="KW-1185">Reference proteome</keyword>
<organism evidence="1 2">
    <name type="scientific">Noviherbaspirillum aridicola</name>
    <dbReference type="NCBI Taxonomy" id="2849687"/>
    <lineage>
        <taxon>Bacteria</taxon>
        <taxon>Pseudomonadati</taxon>
        <taxon>Pseudomonadota</taxon>
        <taxon>Betaproteobacteria</taxon>
        <taxon>Burkholderiales</taxon>
        <taxon>Oxalobacteraceae</taxon>
        <taxon>Noviherbaspirillum</taxon>
    </lineage>
</organism>
<evidence type="ECO:0000313" key="2">
    <source>
        <dbReference type="Proteomes" id="UP000887222"/>
    </source>
</evidence>
<accession>A0ABQ4Q3K6</accession>
<dbReference type="Proteomes" id="UP000887222">
    <property type="component" value="Unassembled WGS sequence"/>
</dbReference>
<reference evidence="1 2" key="1">
    <citation type="journal article" date="2022" name="Int. J. Syst. Evol. Microbiol.">
        <title>Noviherbaspirillum aridicola sp. nov., isolated from an arid soil in Pakistan.</title>
        <authorList>
            <person name="Khan I.U."/>
            <person name="Saqib M."/>
            <person name="Amin A."/>
            <person name="Hussain F."/>
            <person name="Li L."/>
            <person name="Liu Y.H."/>
            <person name="Fang B.Z."/>
            <person name="Ahmed I."/>
            <person name="Li W.J."/>
        </authorList>
    </citation>
    <scope>NUCLEOTIDE SEQUENCE [LARGE SCALE GENOMIC DNA]</scope>
    <source>
        <strain evidence="1 2">NCCP-691</strain>
    </source>
</reference>